<dbReference type="Gene3D" id="2.40.50.100">
    <property type="match status" value="1"/>
</dbReference>
<sequence length="302" mass="33755">MVDIRLISELPSWDVVADGMEPKNFVTPGSIITKGTGHLRGHGTYMQDDSLYASVAGVVQSVNQLIYVRPLKTRYHGEVGDVVVGRITEVSQKRWKVDTNSRLDSVLMLQCVNLPAGEKRRKSAEDELTMRQYLKEGDLVSAEVQNIFQDGVLTLHTRSMKYGKLGQGCMVKVSPSLIKPQKTRFHDLPCGASVILSNNGYVWVRPIIPEDCAGGFVQNLEAVPHADRLAIARVRNCIAALAQCKMLIYDTSIMHAYDASMQLDYELQWSGNGLKWSVILKELLRTSNKLERDVRAPSPKRE</sequence>
<protein>
    <submittedName>
        <fullName evidence="10">EOG090X09DD</fullName>
    </submittedName>
</protein>
<name>A0A4Y7NIR8_9CRUS</name>
<dbReference type="InterPro" id="IPR048565">
    <property type="entry name" value="S1_RRP4"/>
</dbReference>
<dbReference type="CDD" id="cd22525">
    <property type="entry name" value="KH-I_Rrp4_eukar"/>
    <property type="match status" value="1"/>
</dbReference>
<dbReference type="GO" id="GO:0000177">
    <property type="term" value="C:cytoplasmic exosome (RNase complex)"/>
    <property type="evidence" value="ECO:0007669"/>
    <property type="project" value="TreeGrafter"/>
</dbReference>
<dbReference type="SUPFAM" id="SSF50249">
    <property type="entry name" value="Nucleic acid-binding proteins"/>
    <property type="match status" value="1"/>
</dbReference>
<gene>
    <name evidence="10" type="primary">EOG090X09DD</name>
</gene>
<feature type="domain" description="Exosome complex component N-terminal" evidence="7">
    <location>
        <begin position="25"/>
        <end position="60"/>
    </location>
</feature>
<dbReference type="PANTHER" id="PTHR21321">
    <property type="entry name" value="PNAS-3 RELATED"/>
    <property type="match status" value="1"/>
</dbReference>
<feature type="domain" description="RRP4 S1" evidence="9">
    <location>
        <begin position="74"/>
        <end position="146"/>
    </location>
</feature>
<dbReference type="Gene3D" id="2.40.50.140">
    <property type="entry name" value="Nucleic acid-binding proteins"/>
    <property type="match status" value="1"/>
</dbReference>
<evidence type="ECO:0000256" key="5">
    <source>
        <dbReference type="ARBA" id="ARBA00022884"/>
    </source>
</evidence>
<dbReference type="GO" id="GO:0071034">
    <property type="term" value="P:CUT catabolic process"/>
    <property type="evidence" value="ECO:0007669"/>
    <property type="project" value="TreeGrafter"/>
</dbReference>
<evidence type="ECO:0000256" key="4">
    <source>
        <dbReference type="ARBA" id="ARBA00022835"/>
    </source>
</evidence>
<evidence type="ECO:0000256" key="6">
    <source>
        <dbReference type="ARBA" id="ARBA00023242"/>
    </source>
</evidence>
<evidence type="ECO:0000259" key="7">
    <source>
        <dbReference type="Pfam" id="PF14382"/>
    </source>
</evidence>
<dbReference type="PANTHER" id="PTHR21321:SF4">
    <property type="entry name" value="EXOSOME COMPLEX COMPONENT RRP4"/>
    <property type="match status" value="1"/>
</dbReference>
<dbReference type="GO" id="GO:0071051">
    <property type="term" value="P:poly(A)-dependent snoRNA 3'-end processing"/>
    <property type="evidence" value="ECO:0007669"/>
    <property type="project" value="TreeGrafter"/>
</dbReference>
<dbReference type="InterPro" id="IPR026699">
    <property type="entry name" value="Exosome_RNA_bind1/RRP40/RRP4"/>
</dbReference>
<reference evidence="10" key="1">
    <citation type="submission" date="2018-08" db="EMBL/GenBank/DDBJ databases">
        <authorList>
            <person name="Cornetti L."/>
        </authorList>
    </citation>
    <scope>NUCLEOTIDE SEQUENCE</scope>
    <source>
        <strain evidence="10">DE-FRO-2-1</strain>
    </source>
</reference>
<dbReference type="GO" id="GO:0000176">
    <property type="term" value="C:nuclear exosome (RNase complex)"/>
    <property type="evidence" value="ECO:0007669"/>
    <property type="project" value="TreeGrafter"/>
</dbReference>
<evidence type="ECO:0000259" key="8">
    <source>
        <dbReference type="Pfam" id="PF15985"/>
    </source>
</evidence>
<evidence type="ECO:0000256" key="1">
    <source>
        <dbReference type="ARBA" id="ARBA00004123"/>
    </source>
</evidence>
<evidence type="ECO:0000256" key="2">
    <source>
        <dbReference type="ARBA" id="ARBA00009155"/>
    </source>
</evidence>
<evidence type="ECO:0000259" key="9">
    <source>
        <dbReference type="Pfam" id="PF21266"/>
    </source>
</evidence>
<dbReference type="GO" id="GO:0071038">
    <property type="term" value="P:TRAMP-dependent tRNA surveillance pathway"/>
    <property type="evidence" value="ECO:0007669"/>
    <property type="project" value="TreeGrafter"/>
</dbReference>
<organism evidence="10">
    <name type="scientific">Moina brachiata</name>
    <dbReference type="NCBI Taxonomy" id="675436"/>
    <lineage>
        <taxon>Eukaryota</taxon>
        <taxon>Metazoa</taxon>
        <taxon>Ecdysozoa</taxon>
        <taxon>Arthropoda</taxon>
        <taxon>Crustacea</taxon>
        <taxon>Branchiopoda</taxon>
        <taxon>Diplostraca</taxon>
        <taxon>Cladocera</taxon>
        <taxon>Anomopoda</taxon>
        <taxon>Moinidae</taxon>
        <taxon>Moina</taxon>
    </lineage>
</organism>
<keyword evidence="3" id="KW-0698">rRNA processing</keyword>
<dbReference type="InterPro" id="IPR004088">
    <property type="entry name" value="KH_dom_type_1"/>
</dbReference>
<dbReference type="Pfam" id="PF15985">
    <property type="entry name" value="KH_6"/>
    <property type="match status" value="1"/>
</dbReference>
<comment type="subcellular location">
    <subcellularLocation>
        <location evidence="1">Nucleus</location>
    </subcellularLocation>
</comment>
<evidence type="ECO:0000313" key="10">
    <source>
        <dbReference type="EMBL" id="SVE93120.1"/>
    </source>
</evidence>
<dbReference type="GO" id="GO:0003723">
    <property type="term" value="F:RNA binding"/>
    <property type="evidence" value="ECO:0007669"/>
    <property type="project" value="UniProtKB-KW"/>
</dbReference>
<dbReference type="InterPro" id="IPR012340">
    <property type="entry name" value="NA-bd_OB-fold"/>
</dbReference>
<dbReference type="GO" id="GO:0034475">
    <property type="term" value="P:U4 snRNA 3'-end processing"/>
    <property type="evidence" value="ECO:0007669"/>
    <property type="project" value="TreeGrafter"/>
</dbReference>
<dbReference type="InterPro" id="IPR036612">
    <property type="entry name" value="KH_dom_type_1_sf"/>
</dbReference>
<accession>A0A4Y7NIR8</accession>
<dbReference type="SUPFAM" id="SSF110324">
    <property type="entry name" value="Ribosomal L27 protein-like"/>
    <property type="match status" value="1"/>
</dbReference>
<proteinExistence type="evidence at transcript level"/>
<dbReference type="GO" id="GO:0010468">
    <property type="term" value="P:regulation of gene expression"/>
    <property type="evidence" value="ECO:0007669"/>
    <property type="project" value="UniProtKB-ARBA"/>
</dbReference>
<keyword evidence="4" id="KW-0271">Exosome</keyword>
<dbReference type="Pfam" id="PF14382">
    <property type="entry name" value="ECR1_N"/>
    <property type="match status" value="1"/>
</dbReference>
<feature type="domain" description="K Homology" evidence="8">
    <location>
        <begin position="168"/>
        <end position="205"/>
    </location>
</feature>
<dbReference type="Pfam" id="PF21266">
    <property type="entry name" value="S1_RRP4"/>
    <property type="match status" value="1"/>
</dbReference>
<dbReference type="CDD" id="cd05789">
    <property type="entry name" value="S1_Rrp4"/>
    <property type="match status" value="1"/>
</dbReference>
<evidence type="ECO:0000256" key="3">
    <source>
        <dbReference type="ARBA" id="ARBA00022552"/>
    </source>
</evidence>
<dbReference type="AlphaFoldDB" id="A0A4Y7NIR8"/>
<dbReference type="InterPro" id="IPR025721">
    <property type="entry name" value="Exosome_cplx_N_dom"/>
</dbReference>
<keyword evidence="5" id="KW-0694">RNA-binding</keyword>
<dbReference type="FunFam" id="2.40.50.140:FF:000038">
    <property type="entry name" value="Exosome complex component RRP4"/>
    <property type="match status" value="1"/>
</dbReference>
<dbReference type="EMBL" id="LR023501">
    <property type="protein sequence ID" value="SVE93120.1"/>
    <property type="molecule type" value="mRNA"/>
</dbReference>
<dbReference type="GO" id="GO:0071035">
    <property type="term" value="P:nuclear polyadenylation-dependent rRNA catabolic process"/>
    <property type="evidence" value="ECO:0007669"/>
    <property type="project" value="TreeGrafter"/>
</dbReference>
<dbReference type="GO" id="GO:0000467">
    <property type="term" value="P:exonucleolytic trimming to generate mature 3'-end of 5.8S rRNA from tricistronic rRNA transcript (SSU-rRNA, 5.8S rRNA, LSU-rRNA)"/>
    <property type="evidence" value="ECO:0007669"/>
    <property type="project" value="TreeGrafter"/>
</dbReference>
<comment type="similarity">
    <text evidence="2">Belongs to the RRP4 family.</text>
</comment>
<keyword evidence="6" id="KW-0539">Nucleus</keyword>
<dbReference type="SUPFAM" id="SSF54791">
    <property type="entry name" value="Eukaryotic type KH-domain (KH-domain type I)"/>
    <property type="match status" value="1"/>
</dbReference>